<reference evidence="1 2" key="1">
    <citation type="journal article" date="2016" name="BMC Genomics">
        <title>Genomic analysis of the nitrate-respiring Sphingopyxis granuli (formerly Sphingomonas macrogoltabida) strain TFA.</title>
        <authorList>
            <person name="Garcia-Romero I."/>
            <person name="Perez-Pulido A.J."/>
            <person name="Gonzalez-Flores Y.E."/>
            <person name="Reyes-Ramirez F."/>
            <person name="Santero E."/>
            <person name="Floriano B."/>
        </authorList>
    </citation>
    <scope>NUCLEOTIDE SEQUENCE [LARGE SCALE GENOMIC DNA]</scope>
    <source>
        <strain evidence="1 2">TFA</strain>
    </source>
</reference>
<proteinExistence type="predicted"/>
<organism evidence="1 2">
    <name type="scientific">Sphingopyxis granuli</name>
    <dbReference type="NCBI Taxonomy" id="267128"/>
    <lineage>
        <taxon>Bacteria</taxon>
        <taxon>Pseudomonadati</taxon>
        <taxon>Pseudomonadota</taxon>
        <taxon>Alphaproteobacteria</taxon>
        <taxon>Sphingomonadales</taxon>
        <taxon>Sphingomonadaceae</taxon>
        <taxon>Sphingopyxis</taxon>
    </lineage>
</organism>
<evidence type="ECO:0000313" key="2">
    <source>
        <dbReference type="Proteomes" id="UP000058599"/>
    </source>
</evidence>
<protein>
    <submittedName>
        <fullName evidence="1">Uncharacterized protein</fullName>
    </submittedName>
</protein>
<evidence type="ECO:0000313" key="1">
    <source>
        <dbReference type="EMBL" id="AMG73450.1"/>
    </source>
</evidence>
<name>A0AA86L335_9SPHN</name>
<dbReference type="EMBL" id="CP012199">
    <property type="protein sequence ID" value="AMG73450.1"/>
    <property type="molecule type" value="Genomic_DNA"/>
</dbReference>
<gene>
    <name evidence="1" type="ORF">SGRAN_1057</name>
</gene>
<sequence>MIRSIAAAILAGRRFELKQSRLGLAMVLGGLAAANFTPSAMAASHSQRGQDASACFWFGPYVKDNPGFNVGFPDTGAAYWSANIAMPAGSKIVLRGQYAHARYQSVSAYEANGAALDSLTDYQIAPDRGSRNPFLPGERRTGEKNRSFTVEIRNEAVPASDRASNTLYAKASAGDRQILFFRLYVPDKNRDLTGGVGLPTPELVLADGRRMTGKAACAALNVAAEIVPIPIPTKAQYAALRDRPGAPDGFPAQNPPVFHAFYNPKFRTACLYSLNPGVDCRPATAPARAGGLYPNIDNNYIAAYLSRRYGKVLVFRGKLPTVPTTYNRTPRSSEGQLRYWSICQTESIATTRTTSCLYDEQVPIDSDRNYVIVSSLDSDRPKNATAKCGVGFLSWSAVGDGAGHLDDAYIYVRNLLPSSGFSHANQNTKLPGDEAAVLGDYLPRAEYMSIEEFEKMGCPASRDER</sequence>
<dbReference type="KEGG" id="sgi:SGRAN_1057"/>
<keyword evidence="2" id="KW-1185">Reference proteome</keyword>
<dbReference type="AlphaFoldDB" id="A0AA86L335"/>
<accession>A0AA86L335</accession>
<dbReference type="Proteomes" id="UP000058599">
    <property type="component" value="Chromosome"/>
</dbReference>